<evidence type="ECO:0000313" key="3">
    <source>
        <dbReference type="Proteomes" id="UP000500961"/>
    </source>
</evidence>
<proteinExistence type="predicted"/>
<sequence>MNVEVKTTAGQAMGIVGIVLAVISIILAFIPCIGFVALLPAALAVVFSIISIVQASNGYGSKGLGIGALIISVLSILLAVLWLTIIGGGVSILNELERNPDKIDQITRELEKELKDSNIEIRIETDSMVKTLRTLENATDSVQVVTIKKTKTQKEGEFKKARITIDTDSVQVKIEATEKQ</sequence>
<feature type="transmembrane region" description="Helical" evidence="1">
    <location>
        <begin position="12"/>
        <end position="30"/>
    </location>
</feature>
<organism evidence="2 3">
    <name type="scientific">Tenuifilum thalassicum</name>
    <dbReference type="NCBI Taxonomy" id="2590900"/>
    <lineage>
        <taxon>Bacteria</taxon>
        <taxon>Pseudomonadati</taxon>
        <taxon>Bacteroidota</taxon>
        <taxon>Bacteroidia</taxon>
        <taxon>Bacteroidales</taxon>
        <taxon>Tenuifilaceae</taxon>
        <taxon>Tenuifilum</taxon>
    </lineage>
</organism>
<gene>
    <name evidence="2" type="ORF">FHG85_01755</name>
</gene>
<feature type="transmembrane region" description="Helical" evidence="1">
    <location>
        <begin position="66"/>
        <end position="93"/>
    </location>
</feature>
<keyword evidence="1" id="KW-0812">Transmembrane</keyword>
<dbReference type="AlphaFoldDB" id="A0A7D4B9Y7"/>
<accession>A0A7D4B9Y7</accession>
<feature type="transmembrane region" description="Helical" evidence="1">
    <location>
        <begin position="35"/>
        <end position="54"/>
    </location>
</feature>
<dbReference type="KEGG" id="ttz:FHG85_01755"/>
<evidence type="ECO:0000256" key="1">
    <source>
        <dbReference type="SAM" id="Phobius"/>
    </source>
</evidence>
<keyword evidence="1" id="KW-1133">Transmembrane helix</keyword>
<keyword evidence="3" id="KW-1185">Reference proteome</keyword>
<evidence type="ECO:0008006" key="4">
    <source>
        <dbReference type="Google" id="ProtNLM"/>
    </source>
</evidence>
<dbReference type="RefSeq" id="WP_173072558.1">
    <property type="nucleotide sequence ID" value="NZ_CP041345.1"/>
</dbReference>
<evidence type="ECO:0000313" key="2">
    <source>
        <dbReference type="EMBL" id="QKG79040.1"/>
    </source>
</evidence>
<reference evidence="2 3" key="1">
    <citation type="submission" date="2019-07" db="EMBL/GenBank/DDBJ databases">
        <title>Thalassofilum flectens gen. nov., sp. nov., a novel moderate thermophilic anaerobe from a shallow sea hot spring in Kunashir Island (Russia), representing a new family in the order Bacteroidales, and proposal of Thalassofilacea fam. nov.</title>
        <authorList>
            <person name="Kochetkova T.V."/>
            <person name="Podosokorskaya O.A."/>
            <person name="Novikov A."/>
            <person name="Elcheninov A.G."/>
            <person name="Toshchakov S.V."/>
            <person name="Kublanov I.V."/>
        </authorList>
    </citation>
    <scope>NUCLEOTIDE SEQUENCE [LARGE SCALE GENOMIC DNA]</scope>
    <source>
        <strain evidence="2 3">38-H</strain>
    </source>
</reference>
<protein>
    <recommendedName>
        <fullName evidence="4">DUF4190 domain-containing protein</fullName>
    </recommendedName>
</protein>
<keyword evidence="1" id="KW-0472">Membrane</keyword>
<dbReference type="Proteomes" id="UP000500961">
    <property type="component" value="Chromosome"/>
</dbReference>
<name>A0A7D4B9Y7_9BACT</name>
<dbReference type="EMBL" id="CP041345">
    <property type="protein sequence ID" value="QKG79040.1"/>
    <property type="molecule type" value="Genomic_DNA"/>
</dbReference>